<evidence type="ECO:0000256" key="1">
    <source>
        <dbReference type="ARBA" id="ARBA00023015"/>
    </source>
</evidence>
<keyword evidence="3" id="KW-0804">Transcription</keyword>
<dbReference type="InterPro" id="IPR023187">
    <property type="entry name" value="Tscrpt_reg_MarR-type_CS"/>
</dbReference>
<name>A0ABX5SZT7_9MICO</name>
<dbReference type="Proteomes" id="UP000295748">
    <property type="component" value="Chromosome"/>
</dbReference>
<keyword evidence="6" id="KW-1185">Reference proteome</keyword>
<dbReference type="PANTHER" id="PTHR33164:SF43">
    <property type="entry name" value="HTH-TYPE TRANSCRIPTIONAL REPRESSOR YETL"/>
    <property type="match status" value="1"/>
</dbReference>
<keyword evidence="2" id="KW-0238">DNA-binding</keyword>
<dbReference type="SUPFAM" id="SSF46785">
    <property type="entry name" value="Winged helix' DNA-binding domain"/>
    <property type="match status" value="1"/>
</dbReference>
<evidence type="ECO:0000256" key="3">
    <source>
        <dbReference type="ARBA" id="ARBA00023163"/>
    </source>
</evidence>
<feature type="domain" description="HTH marR-type" evidence="4">
    <location>
        <begin position="5"/>
        <end position="137"/>
    </location>
</feature>
<keyword evidence="1" id="KW-0805">Transcription regulation</keyword>
<evidence type="ECO:0000313" key="5">
    <source>
        <dbReference type="EMBL" id="QBR90792.1"/>
    </source>
</evidence>
<dbReference type="PROSITE" id="PS01117">
    <property type="entry name" value="HTH_MARR_1"/>
    <property type="match status" value="1"/>
</dbReference>
<evidence type="ECO:0000313" key="6">
    <source>
        <dbReference type="Proteomes" id="UP000295748"/>
    </source>
</evidence>
<accession>A0ABX5SZT7</accession>
<dbReference type="InterPro" id="IPR039422">
    <property type="entry name" value="MarR/SlyA-like"/>
</dbReference>
<gene>
    <name evidence="5" type="ORF">E4K62_16310</name>
</gene>
<dbReference type="Pfam" id="PF01047">
    <property type="entry name" value="MarR"/>
    <property type="match status" value="1"/>
</dbReference>
<dbReference type="SMART" id="SM00347">
    <property type="entry name" value="HTH_MARR"/>
    <property type="match status" value="1"/>
</dbReference>
<dbReference type="InterPro" id="IPR036390">
    <property type="entry name" value="WH_DNA-bd_sf"/>
</dbReference>
<dbReference type="PANTHER" id="PTHR33164">
    <property type="entry name" value="TRANSCRIPTIONAL REGULATOR, MARR FAMILY"/>
    <property type="match status" value="1"/>
</dbReference>
<dbReference type="InterPro" id="IPR000835">
    <property type="entry name" value="HTH_MarR-typ"/>
</dbReference>
<dbReference type="PRINTS" id="PR00598">
    <property type="entry name" value="HTHMARR"/>
</dbReference>
<dbReference type="EMBL" id="CP038266">
    <property type="protein sequence ID" value="QBR90792.1"/>
    <property type="molecule type" value="Genomic_DNA"/>
</dbReference>
<dbReference type="InterPro" id="IPR036388">
    <property type="entry name" value="WH-like_DNA-bd_sf"/>
</dbReference>
<sequence>MRLSTGPLSSAIFRVARAHKALAAKLLRSTGLRPGQELVLMTLWEHGPQRMTDLVQTLDTDAPSMTRSIGRLERAGLVRRGPSPVDRRVSVVEATEASVRLRADVEAAWAELEAVTAGSLGKDERRQLLALLTGLETPLREAGDRL</sequence>
<organism evidence="5 6">
    <name type="scientific">Microbacterium wangchenii</name>
    <dbReference type="NCBI Taxonomy" id="2541726"/>
    <lineage>
        <taxon>Bacteria</taxon>
        <taxon>Bacillati</taxon>
        <taxon>Actinomycetota</taxon>
        <taxon>Actinomycetes</taxon>
        <taxon>Micrococcales</taxon>
        <taxon>Microbacteriaceae</taxon>
        <taxon>Microbacterium</taxon>
    </lineage>
</organism>
<dbReference type="Gene3D" id="1.10.10.10">
    <property type="entry name" value="Winged helix-like DNA-binding domain superfamily/Winged helix DNA-binding domain"/>
    <property type="match status" value="1"/>
</dbReference>
<reference evidence="5 6" key="1">
    <citation type="submission" date="2019-03" db="EMBL/GenBank/DDBJ databases">
        <authorList>
            <person name="Dong K."/>
        </authorList>
    </citation>
    <scope>NUCLEOTIDE SEQUENCE [LARGE SCALE GENOMIC DNA]</scope>
    <source>
        <strain evidence="6">dk512</strain>
    </source>
</reference>
<evidence type="ECO:0000256" key="2">
    <source>
        <dbReference type="ARBA" id="ARBA00023125"/>
    </source>
</evidence>
<protein>
    <submittedName>
        <fullName evidence="5">MarR family transcriptional regulator</fullName>
    </submittedName>
</protein>
<evidence type="ECO:0000259" key="4">
    <source>
        <dbReference type="PROSITE" id="PS50995"/>
    </source>
</evidence>
<dbReference type="PROSITE" id="PS50995">
    <property type="entry name" value="HTH_MARR_2"/>
    <property type="match status" value="1"/>
</dbReference>
<proteinExistence type="predicted"/>